<name>A0A8T3C6E2_DENNO</name>
<feature type="domain" description="CCHC-type" evidence="3">
    <location>
        <begin position="119"/>
        <end position="134"/>
    </location>
</feature>
<keyword evidence="5" id="KW-1185">Reference proteome</keyword>
<accession>A0A8T3C6E2</accession>
<dbReference type="Pfam" id="PF13966">
    <property type="entry name" value="zf-RVT"/>
    <property type="match status" value="1"/>
</dbReference>
<evidence type="ECO:0000256" key="1">
    <source>
        <dbReference type="PROSITE-ProRule" id="PRU00047"/>
    </source>
</evidence>
<organism evidence="4 5">
    <name type="scientific">Dendrobium nobile</name>
    <name type="common">Orchid</name>
    <dbReference type="NCBI Taxonomy" id="94219"/>
    <lineage>
        <taxon>Eukaryota</taxon>
        <taxon>Viridiplantae</taxon>
        <taxon>Streptophyta</taxon>
        <taxon>Embryophyta</taxon>
        <taxon>Tracheophyta</taxon>
        <taxon>Spermatophyta</taxon>
        <taxon>Magnoliopsida</taxon>
        <taxon>Liliopsida</taxon>
        <taxon>Asparagales</taxon>
        <taxon>Orchidaceae</taxon>
        <taxon>Epidendroideae</taxon>
        <taxon>Malaxideae</taxon>
        <taxon>Dendrobiinae</taxon>
        <taxon>Dendrobium</taxon>
    </lineage>
</organism>
<dbReference type="InterPro" id="IPR036691">
    <property type="entry name" value="Endo/exonu/phosph_ase_sf"/>
</dbReference>
<evidence type="ECO:0000313" key="4">
    <source>
        <dbReference type="EMBL" id="KAI0529343.1"/>
    </source>
</evidence>
<dbReference type="CDD" id="cd01650">
    <property type="entry name" value="RT_nLTR_like"/>
    <property type="match status" value="1"/>
</dbReference>
<comment type="caution">
    <text evidence="4">The sequence shown here is derived from an EMBL/GenBank/DDBJ whole genome shotgun (WGS) entry which is preliminary data.</text>
</comment>
<dbReference type="Pfam" id="PF00078">
    <property type="entry name" value="RVT_1"/>
    <property type="match status" value="1"/>
</dbReference>
<keyword evidence="1" id="KW-0862">Zinc</keyword>
<proteinExistence type="predicted"/>
<dbReference type="InterPro" id="IPR026960">
    <property type="entry name" value="RVT-Znf"/>
</dbReference>
<evidence type="ECO:0000313" key="5">
    <source>
        <dbReference type="Proteomes" id="UP000829196"/>
    </source>
</evidence>
<evidence type="ECO:0000256" key="2">
    <source>
        <dbReference type="SAM" id="MobiDB-lite"/>
    </source>
</evidence>
<dbReference type="PANTHER" id="PTHR31286:SF99">
    <property type="entry name" value="DUF4283 DOMAIN-CONTAINING PROTEIN"/>
    <property type="match status" value="1"/>
</dbReference>
<dbReference type="PANTHER" id="PTHR31286">
    <property type="entry name" value="GLYCINE-RICH CELL WALL STRUCTURAL PROTEIN 1.8-LIKE"/>
    <property type="match status" value="1"/>
</dbReference>
<dbReference type="GO" id="GO:0008270">
    <property type="term" value="F:zinc ion binding"/>
    <property type="evidence" value="ECO:0007669"/>
    <property type="project" value="UniProtKB-KW"/>
</dbReference>
<keyword evidence="1" id="KW-0479">Metal-binding</keyword>
<dbReference type="GO" id="GO:0003676">
    <property type="term" value="F:nucleic acid binding"/>
    <property type="evidence" value="ECO:0007669"/>
    <property type="project" value="InterPro"/>
</dbReference>
<dbReference type="Gene3D" id="3.60.10.10">
    <property type="entry name" value="Endonuclease/exonuclease/phosphatase"/>
    <property type="match status" value="1"/>
</dbReference>
<dbReference type="InterPro" id="IPR001878">
    <property type="entry name" value="Znf_CCHC"/>
</dbReference>
<reference evidence="4" key="1">
    <citation type="journal article" date="2022" name="Front. Genet.">
        <title>Chromosome-Scale Assembly of the Dendrobium nobile Genome Provides Insights Into the Molecular Mechanism of the Biosynthesis of the Medicinal Active Ingredient of Dendrobium.</title>
        <authorList>
            <person name="Xu Q."/>
            <person name="Niu S.-C."/>
            <person name="Li K.-L."/>
            <person name="Zheng P.-J."/>
            <person name="Zhang X.-J."/>
            <person name="Jia Y."/>
            <person name="Liu Y."/>
            <person name="Niu Y.-X."/>
            <person name="Yu L.-H."/>
            <person name="Chen D.-F."/>
            <person name="Zhang G.-Q."/>
        </authorList>
    </citation>
    <scope>NUCLEOTIDE SEQUENCE</scope>
    <source>
        <tissue evidence="4">Leaf</tissue>
    </source>
</reference>
<dbReference type="OrthoDB" id="6629783at2759"/>
<dbReference type="SUPFAM" id="SSF56219">
    <property type="entry name" value="DNase I-like"/>
    <property type="match status" value="1"/>
</dbReference>
<dbReference type="PROSITE" id="PS50158">
    <property type="entry name" value="ZF_CCHC"/>
    <property type="match status" value="1"/>
</dbReference>
<gene>
    <name evidence="4" type="ORF">KFK09_001890</name>
</gene>
<feature type="region of interest" description="Disordered" evidence="2">
    <location>
        <begin position="297"/>
        <end position="324"/>
    </location>
</feature>
<dbReference type="EMBL" id="JAGYWB010000002">
    <property type="protein sequence ID" value="KAI0529343.1"/>
    <property type="molecule type" value="Genomic_DNA"/>
</dbReference>
<dbReference type="InterPro" id="IPR040256">
    <property type="entry name" value="At4g02000-like"/>
</dbReference>
<dbReference type="InterPro" id="IPR000477">
    <property type="entry name" value="RT_dom"/>
</dbReference>
<keyword evidence="1" id="KW-0863">Zinc-finger</keyword>
<dbReference type="Proteomes" id="UP000829196">
    <property type="component" value="Unassembled WGS sequence"/>
</dbReference>
<protein>
    <recommendedName>
        <fullName evidence="3">CCHC-type domain-containing protein</fullName>
    </recommendedName>
</protein>
<feature type="compositionally biased region" description="Basic and acidic residues" evidence="2">
    <location>
        <begin position="306"/>
        <end position="320"/>
    </location>
</feature>
<evidence type="ECO:0000259" key="3">
    <source>
        <dbReference type="PROSITE" id="PS50158"/>
    </source>
</evidence>
<sequence>MEEVLSGGPWYIGGHIIDLDKWSPSFSPSSLKVLTARVWIRFPQLPLHYWDEINMALIASRIGTPLFFDGNSFNWSKKEYARICLRINLESKLPTGVWFDGLYGRFFQKVEYEMLTTFCYGCAKIGHLKTSCPESGLNVLVTYSSDSYVNTSQEVSHQQEEYGPWIHVKFKNRPNQSRNRQGPWKKEANIEKIPAPKLPVLNSTEEILEVDCPPKKFQNSDSLLANVINLSNSFNALKELSNTPEEVDADIGKSFNENATIEMNEGDKDLANAKLGDAIETLVTPVEDHFEVKACSSASVSQAQEDSSKQTEKPDSDHTFPEIPVSTKSKIKPQLKFLGLIEPWSRKRKAEDVNRIIGADWNCFHHPADGIAGAILILWKSCLADFTVITHSPQLILGSLKTPNKGIGNVAMVYGHKNHQGRRELWSCLEDFMSEDTPTLVGGDFNCLLSKEDKRGGKRFYMSNGTKEMKFFMAKHDLHDLGVIGPKFTWCNNKQGAARIWERLDRCLLNSCALQLVPSASIQHLARISSDHCPIAFYIDNLTRDSTKFFRFEDTWKSYPATKNIVAKAWGKNDYGDEPDILNRKIKRSLKALFFWNKNTCKNLNQLKEELKSDILSLQQQEEEEGGLSSDNLALLRSKVCELNITLLRISTWWNQRAKTTWNEEGDSNTRFFHAHATAKRNGNLIRQIKDDNNKLPYAEPNQILNADDRTFLEAKFTQSEFYTAVFQQGSNKSSGIDGSTASFFKFYWEIIKEVAWNAINKFFTTGRMNGAWKDTLVVLIPKITSLILPSNFRPISLCQTIYKIASTMIVNRLKCCISKIISKEQVAFIPGRSMSDHCLLALEIFNKFKISKNKKGLKAVKLDMAQAFDSMCWKSLVHVLDWFEFPEKYSSSIMECVTKVRFSILLNAKTSLSSLPTFISTHSLIPKSILLELDQIRRDFIWHHIQGHKSLHYIAWENLCTPRAYGGLGIYSAVKKVRPLRARLAWRLFNNPSSLLYKCMSAKYGSVIHGNKPTYGHSAARAIILNRVLSLNPIVKWKIVNGANINVMEDIWLLDKCFNKWPMLADSNGLENQMLQNFITEDGNWNLIELSRFFNSSMIELITHHCVINEGEEDNMELLYQLSGKSISSLAYSECIKFQNFFDDAGFAKWLWKLKLKPRVELFWWRLSRFAIPTNEFLKFRNLSNCEKCARDYPEIENGSHIVVHCKFLIEIWIMLRSWGFCIPTFSSLDDCLHQLRNLVSSNVNIVKIYCTAVFISWNCRNEVKHGKNSFPVSVAAASTLFSATSNYPSLVNWDALLHREFETTCHPPPLEWIKFNVDASLLDSNLASVGGGLYLYPSMFKFHLQFHLVGSILSHS</sequence>